<accession>A0ACB8U2C4</accession>
<protein>
    <submittedName>
        <fullName evidence="1">Uncharacterized protein</fullName>
    </submittedName>
</protein>
<keyword evidence="2" id="KW-1185">Reference proteome</keyword>
<dbReference type="EMBL" id="MU274913">
    <property type="protein sequence ID" value="KAI0088507.1"/>
    <property type="molecule type" value="Genomic_DNA"/>
</dbReference>
<organism evidence="1 2">
    <name type="scientific">Irpex rosettiformis</name>
    <dbReference type="NCBI Taxonomy" id="378272"/>
    <lineage>
        <taxon>Eukaryota</taxon>
        <taxon>Fungi</taxon>
        <taxon>Dikarya</taxon>
        <taxon>Basidiomycota</taxon>
        <taxon>Agaricomycotina</taxon>
        <taxon>Agaricomycetes</taxon>
        <taxon>Polyporales</taxon>
        <taxon>Irpicaceae</taxon>
        <taxon>Irpex</taxon>
    </lineage>
</organism>
<comment type="caution">
    <text evidence="1">The sequence shown here is derived from an EMBL/GenBank/DDBJ whole genome shotgun (WGS) entry which is preliminary data.</text>
</comment>
<sequence length="541" mass="58104">MSVVHYYPSQNEHEEGYSAPFFPPSSYGQPSNVSGTGAAAPNGDVFAMTVTMPSMPNPDTVGASPTFGETFPPFPPLPFEIVCPASANNNNISFLMPSSAPSYASSSSSTLTAASGCGYAPSSASSAPGPSPFWPASPGSPPSESSHSYHPSTPPSESAHSHSCHSHCSSAPQSYPHYLSSPVLASQSACSGAGSPYGDGSQFQQRPQPGTEPLIVSGCTTAYHPAENNAQQRNSKRGFNNTRVSTTKHQHGYGHGNGHGGRRRGPPPNNFNPPSDTNNIFQISLGNTSVSVRESGHVSGTKIGNEKGQSWNKSRSRSAWAMAMRRHLAGTRVASGDVLIEGFPNSARDLITLGGADIPDSHTHEGLYRFPGGFFATRTDPVAAEDLQTSQTMSSSDRLRKEMYPTLERDIALQRILCLANVTSGLLHFSGWAHRDISTGNILYNEKIKRWMLSDVRLETRDIDVAPIPLDPDENVGPCFARLAGYVSYPAVTVINYVRHEMQDFQDVLRTDEQSLGGACGDVDCRWGDLRHDRDDEEIMG</sequence>
<evidence type="ECO:0000313" key="2">
    <source>
        <dbReference type="Proteomes" id="UP001055072"/>
    </source>
</evidence>
<name>A0ACB8U2C4_9APHY</name>
<reference evidence="1" key="1">
    <citation type="journal article" date="2021" name="Environ. Microbiol.">
        <title>Gene family expansions and transcriptome signatures uncover fungal adaptations to wood decay.</title>
        <authorList>
            <person name="Hage H."/>
            <person name="Miyauchi S."/>
            <person name="Viragh M."/>
            <person name="Drula E."/>
            <person name="Min B."/>
            <person name="Chaduli D."/>
            <person name="Navarro D."/>
            <person name="Favel A."/>
            <person name="Norest M."/>
            <person name="Lesage-Meessen L."/>
            <person name="Balint B."/>
            <person name="Merenyi Z."/>
            <person name="de Eugenio L."/>
            <person name="Morin E."/>
            <person name="Martinez A.T."/>
            <person name="Baldrian P."/>
            <person name="Stursova M."/>
            <person name="Martinez M.J."/>
            <person name="Novotny C."/>
            <person name="Magnuson J.K."/>
            <person name="Spatafora J.W."/>
            <person name="Maurice S."/>
            <person name="Pangilinan J."/>
            <person name="Andreopoulos W."/>
            <person name="LaButti K."/>
            <person name="Hundley H."/>
            <person name="Na H."/>
            <person name="Kuo A."/>
            <person name="Barry K."/>
            <person name="Lipzen A."/>
            <person name="Henrissat B."/>
            <person name="Riley R."/>
            <person name="Ahrendt S."/>
            <person name="Nagy L.G."/>
            <person name="Grigoriev I.V."/>
            <person name="Martin F."/>
            <person name="Rosso M.N."/>
        </authorList>
    </citation>
    <scope>NUCLEOTIDE SEQUENCE</scope>
    <source>
        <strain evidence="1">CBS 384.51</strain>
    </source>
</reference>
<gene>
    <name evidence="1" type="ORF">BDY19DRAFT_993903</name>
</gene>
<proteinExistence type="predicted"/>
<dbReference type="Proteomes" id="UP001055072">
    <property type="component" value="Unassembled WGS sequence"/>
</dbReference>
<evidence type="ECO:0000313" key="1">
    <source>
        <dbReference type="EMBL" id="KAI0088507.1"/>
    </source>
</evidence>